<dbReference type="RefSeq" id="WP_115057805.1">
    <property type="nucleotide sequence ID" value="NZ_CABMNB010000046.1"/>
</dbReference>
<gene>
    <name evidence="3" type="ORF">FLT43_15275</name>
    <name evidence="2" type="ORF">M5W83_17265</name>
</gene>
<organism evidence="3 4">
    <name type="scientific">Paenibacillus thiaminolyticus</name>
    <name type="common">Bacillus thiaminolyticus</name>
    <dbReference type="NCBI Taxonomy" id="49283"/>
    <lineage>
        <taxon>Bacteria</taxon>
        <taxon>Bacillati</taxon>
        <taxon>Bacillota</taxon>
        <taxon>Bacilli</taxon>
        <taxon>Bacillales</taxon>
        <taxon>Paenibacillaceae</taxon>
        <taxon>Paenibacillus</taxon>
    </lineage>
</organism>
<dbReference type="EMBL" id="JAMDMM010000031">
    <property type="protein sequence ID" value="MCY9608894.1"/>
    <property type="molecule type" value="Genomic_DNA"/>
</dbReference>
<keyword evidence="5" id="KW-1185">Reference proteome</keyword>
<keyword evidence="1" id="KW-0732">Signal</keyword>
<reference evidence="2 5" key="2">
    <citation type="submission" date="2022-05" db="EMBL/GenBank/DDBJ databases">
        <title>Genome Sequencing of Bee-Associated Microbes.</title>
        <authorList>
            <person name="Dunlap C."/>
        </authorList>
    </citation>
    <scope>NUCLEOTIDE SEQUENCE [LARGE SCALE GENOMIC DNA]</scope>
    <source>
        <strain evidence="2 5">NRRL B-14613</strain>
    </source>
</reference>
<evidence type="ECO:0000313" key="5">
    <source>
        <dbReference type="Proteomes" id="UP001209276"/>
    </source>
</evidence>
<protein>
    <submittedName>
        <fullName evidence="3">FAD/FMN-containing dehydrogenase</fullName>
    </submittedName>
</protein>
<evidence type="ECO:0000313" key="4">
    <source>
        <dbReference type="Proteomes" id="UP000315377"/>
    </source>
</evidence>
<dbReference type="Proteomes" id="UP001209276">
    <property type="component" value="Unassembled WGS sequence"/>
</dbReference>
<evidence type="ECO:0000313" key="2">
    <source>
        <dbReference type="EMBL" id="MCY9608894.1"/>
    </source>
</evidence>
<reference evidence="3 4" key="1">
    <citation type="submission" date="2019-07" db="EMBL/GenBank/DDBJ databases">
        <title>Paenibacillus thiaminolyticus NRRL B-4156.</title>
        <authorList>
            <person name="Hehnly C."/>
            <person name="Zhang L."/>
        </authorList>
    </citation>
    <scope>NUCLEOTIDE SEQUENCE [LARGE SCALE GENOMIC DNA]</scope>
    <source>
        <strain evidence="3 4">NRRL B-4156</strain>
    </source>
</reference>
<accession>A0AAP9DUY7</accession>
<name>A0AAP9DUY7_PANTH</name>
<sequence>MKKRLVWVGATAIALIFGTAVYASGSGSDGSGYDQMLPHMKQMHPDMTDTQLEQMVQHCHGADREAVRSQGMMRRGMMHDQMMQNRHWY</sequence>
<proteinExistence type="predicted"/>
<dbReference type="AlphaFoldDB" id="A0AAP9DUY7"/>
<dbReference type="EMBL" id="CP041405">
    <property type="protein sequence ID" value="QDM44682.1"/>
    <property type="molecule type" value="Genomic_DNA"/>
</dbReference>
<feature type="signal peptide" evidence="1">
    <location>
        <begin position="1"/>
        <end position="23"/>
    </location>
</feature>
<evidence type="ECO:0000256" key="1">
    <source>
        <dbReference type="SAM" id="SignalP"/>
    </source>
</evidence>
<feature type="chain" id="PRO_5043020139" evidence="1">
    <location>
        <begin position="24"/>
        <end position="89"/>
    </location>
</feature>
<dbReference type="Proteomes" id="UP000315377">
    <property type="component" value="Chromosome"/>
</dbReference>
<dbReference type="GeneID" id="76997324"/>
<evidence type="ECO:0000313" key="3">
    <source>
        <dbReference type="EMBL" id="QDM44682.1"/>
    </source>
</evidence>